<evidence type="ECO:0000256" key="1">
    <source>
        <dbReference type="SAM" id="Phobius"/>
    </source>
</evidence>
<feature type="transmembrane region" description="Helical" evidence="1">
    <location>
        <begin position="334"/>
        <end position="352"/>
    </location>
</feature>
<dbReference type="Gene3D" id="3.30.2090.10">
    <property type="entry name" value="Multidrug efflux transporter AcrB TolC docking domain, DN and DC subdomains"/>
    <property type="match status" value="2"/>
</dbReference>
<keyword evidence="1" id="KW-1133">Transmembrane helix</keyword>
<dbReference type="SUPFAM" id="SSF82866">
    <property type="entry name" value="Multidrug efflux transporter AcrB transmembrane domain"/>
    <property type="match status" value="2"/>
</dbReference>
<dbReference type="SUPFAM" id="SSF82693">
    <property type="entry name" value="Multidrug efflux transporter AcrB pore domain, PN1, PN2, PC1 and PC2 subdomains"/>
    <property type="match status" value="2"/>
</dbReference>
<sequence length="1034" mass="114850">MNSAQSPGVLAWFAANPVAANLLMIIVFLGGILSLLEMDKQAFPRFSPPWVILTAAYPGAGSAEVEEGVCIPIEEVIHDLRGIKQIKTSAIEGKCEIRVQIVQGYDMQTFVNGVRARTQSLRNLPKSVERIDIDDVGWETPAITVVVRGQAHKLVLRQLAEQIRDELGMLDGVRRATLWNKVAYEIAVEVPAIRLKQHQLTISDIAEAIRRGSLDLPGGELKAQSGGFQLRSKYTAYDRARLFDLVLRTHPDGSVLRLGDIATVTDGFADQHFDNTSDGIPSESIWVIPQHDLVEVAKAVKEYVEKLSPELPEGIEVITRRDNARSFDELLDRLAFEGISGFCLVVLVLILFLRPQVAFWTAVGVVFSFFGAFWLLPAFGTNLNMLSLFGFILAVGVLVDDAIIVSERIHDVQSQGMRGLRGVIHGVEDVAIPVTLGVTITLIAFLPGYFIEPSWATQFMKPVATVMILTLAFSLLDSLLILPAHLVTDSTSSNLENKLARVRTAINDKLAVFVSVHYQPLLYRLIEWRYTTIAAFAALLMVGIAMIEGKYIDIRLQEDVSYSEFHVHLKPPLGTPYAETQRRVQQFIDALDNVEKDLNPKPSPAMPKLIEGIDVVLDEIDPQIYVEFTTEARKRFHIRDIIKSWYQHIGDLGDFQPDFHTPTEKELIDLEIELRAQDQNALNAAANAVKSRILSYPGIADLIDSRKPGKPELRLKLKPDGERLGLRLKDLAEQVRHAYLGEEAQRFIRGRSEIKIQVRHPRAERESIEHLLAMPILLPDGNKAPLSTVAEIDFYPGFGALMRADRMGVVALHVQLVESPPLSAHAIEQDLITQLFPVLEQQYSGLEISRGEAAEEADDIMAGLKRNTLIALAVMYALLAVGFRSYLQPLFFLLIVPLAWLGALLAHWFLGLDFTFQSLVGMIAASGIVVNDSVVLLHFIQRNRAAEADSSKLIIDACVSRFRAIFLVGLTNIAGFAPMLFETSEQAKFLVPVTLSLTASLCFGMIATLILVPVCYAILVDVQTYFGQQRVQPH</sequence>
<dbReference type="PRINTS" id="PR00702">
    <property type="entry name" value="ACRIFLAVINRP"/>
</dbReference>
<feature type="transmembrane region" description="Helical" evidence="1">
    <location>
        <begin position="993"/>
        <end position="1020"/>
    </location>
</feature>
<evidence type="ECO:0000313" key="3">
    <source>
        <dbReference type="Proteomes" id="UP000321055"/>
    </source>
</evidence>
<dbReference type="PANTHER" id="PTHR32063">
    <property type="match status" value="1"/>
</dbReference>
<feature type="transmembrane region" description="Helical" evidence="1">
    <location>
        <begin position="388"/>
        <end position="410"/>
    </location>
</feature>
<feature type="transmembrane region" description="Helical" evidence="1">
    <location>
        <begin position="961"/>
        <end position="981"/>
    </location>
</feature>
<name>A0A5C7VXX9_9PROT</name>
<dbReference type="InterPro" id="IPR027463">
    <property type="entry name" value="AcrB_DN_DC_subdom"/>
</dbReference>
<organism evidence="2 3">
    <name type="scientific">Nitrosomonas oligotropha</name>
    <dbReference type="NCBI Taxonomy" id="42354"/>
    <lineage>
        <taxon>Bacteria</taxon>
        <taxon>Pseudomonadati</taxon>
        <taxon>Pseudomonadota</taxon>
        <taxon>Betaproteobacteria</taxon>
        <taxon>Nitrosomonadales</taxon>
        <taxon>Nitrosomonadaceae</taxon>
        <taxon>Nitrosomonas</taxon>
    </lineage>
</organism>
<dbReference type="Gene3D" id="3.30.70.1320">
    <property type="entry name" value="Multidrug efflux transporter AcrB pore domain like"/>
    <property type="match status" value="1"/>
</dbReference>
<dbReference type="PANTHER" id="PTHR32063:SF33">
    <property type="entry name" value="RND SUPERFAMILY EFFLUX PUMP PERMEASE COMPONENT"/>
    <property type="match status" value="1"/>
</dbReference>
<gene>
    <name evidence="2" type="ORF">E6Q60_01435</name>
</gene>
<dbReference type="EMBL" id="SSFX01000014">
    <property type="protein sequence ID" value="TXI30427.1"/>
    <property type="molecule type" value="Genomic_DNA"/>
</dbReference>
<feature type="transmembrane region" description="Helical" evidence="1">
    <location>
        <begin position="430"/>
        <end position="451"/>
    </location>
</feature>
<evidence type="ECO:0000313" key="2">
    <source>
        <dbReference type="EMBL" id="TXI30427.1"/>
    </source>
</evidence>
<feature type="transmembrane region" description="Helical" evidence="1">
    <location>
        <begin position="463"/>
        <end position="486"/>
    </location>
</feature>
<feature type="transmembrane region" description="Helical" evidence="1">
    <location>
        <begin position="12"/>
        <end position="36"/>
    </location>
</feature>
<keyword evidence="1" id="KW-0812">Transmembrane</keyword>
<accession>A0A5C7VXX9</accession>
<dbReference type="Gene3D" id="1.20.1640.10">
    <property type="entry name" value="Multidrug efflux transporter AcrB transmembrane domain"/>
    <property type="match status" value="2"/>
</dbReference>
<proteinExistence type="predicted"/>
<feature type="transmembrane region" description="Helical" evidence="1">
    <location>
        <begin position="358"/>
        <end position="376"/>
    </location>
</feature>
<comment type="caution">
    <text evidence="2">The sequence shown here is derived from an EMBL/GenBank/DDBJ whole genome shotgun (WGS) entry which is preliminary data.</text>
</comment>
<protein>
    <submittedName>
        <fullName evidence="2">Efflux RND transporter permease subunit</fullName>
    </submittedName>
</protein>
<dbReference type="Pfam" id="PF00873">
    <property type="entry name" value="ACR_tran"/>
    <property type="match status" value="1"/>
</dbReference>
<dbReference type="GO" id="GO:0005886">
    <property type="term" value="C:plasma membrane"/>
    <property type="evidence" value="ECO:0007669"/>
    <property type="project" value="TreeGrafter"/>
</dbReference>
<dbReference type="Gene3D" id="3.30.70.1440">
    <property type="entry name" value="Multidrug efflux transporter AcrB pore domain"/>
    <property type="match status" value="1"/>
</dbReference>
<dbReference type="Gene3D" id="3.30.70.1430">
    <property type="entry name" value="Multidrug efflux transporter AcrB pore domain"/>
    <property type="match status" value="2"/>
</dbReference>
<reference evidence="2 3" key="1">
    <citation type="submission" date="2018-09" db="EMBL/GenBank/DDBJ databases">
        <title>Metagenome Assembled Genomes from an Advanced Water Purification Facility.</title>
        <authorList>
            <person name="Stamps B.W."/>
            <person name="Spear J.R."/>
        </authorList>
    </citation>
    <scope>NUCLEOTIDE SEQUENCE [LARGE SCALE GENOMIC DNA]</scope>
    <source>
        <strain evidence="2">Bin_54_1</strain>
    </source>
</reference>
<feature type="transmembrane region" description="Helical" evidence="1">
    <location>
        <begin position="890"/>
        <end position="910"/>
    </location>
</feature>
<dbReference type="InterPro" id="IPR001036">
    <property type="entry name" value="Acrflvin-R"/>
</dbReference>
<keyword evidence="1" id="KW-0472">Membrane</keyword>
<dbReference type="SUPFAM" id="SSF82714">
    <property type="entry name" value="Multidrug efflux transporter AcrB TolC docking domain, DN and DC subdomains"/>
    <property type="match status" value="2"/>
</dbReference>
<dbReference type="AlphaFoldDB" id="A0A5C7VXX9"/>
<feature type="transmembrane region" description="Helical" evidence="1">
    <location>
        <begin position="528"/>
        <end position="547"/>
    </location>
</feature>
<feature type="transmembrane region" description="Helical" evidence="1">
    <location>
        <begin position="916"/>
        <end position="940"/>
    </location>
</feature>
<dbReference type="GO" id="GO:0042910">
    <property type="term" value="F:xenobiotic transmembrane transporter activity"/>
    <property type="evidence" value="ECO:0007669"/>
    <property type="project" value="TreeGrafter"/>
</dbReference>
<dbReference type="Proteomes" id="UP000321055">
    <property type="component" value="Unassembled WGS sequence"/>
</dbReference>